<feature type="transmembrane region" description="Helical" evidence="1">
    <location>
        <begin position="86"/>
        <end position="104"/>
    </location>
</feature>
<sequence length="160" mass="17032">MGNAEGIQAALCANCGTALSRPFCSGCGTPSNSSTGNHEEGWGALTSEFLSQLKRDGLFAVAISFLRHPVRTILRLTDDPAYRSHWSFLTACVGAQLTLAYVALPRLYSAPFGMPNPRFWGMSWAIAIAIAAASWLVVYPGLQAVIEQAKIGETVGNLLG</sequence>
<protein>
    <recommendedName>
        <fullName evidence="4">DUF3667 domain-containing protein</fullName>
    </recommendedName>
</protein>
<name>N0BI89_9HYPH</name>
<evidence type="ECO:0000256" key="1">
    <source>
        <dbReference type="SAM" id="Phobius"/>
    </source>
</evidence>
<dbReference type="EMBL" id="CP005587">
    <property type="protein sequence ID" value="AGK59860.1"/>
    <property type="molecule type" value="Genomic_DNA"/>
</dbReference>
<dbReference type="KEGG" id="hdt:HYPDE_40958"/>
<dbReference type="Proteomes" id="UP000005952">
    <property type="component" value="Chromosome"/>
</dbReference>
<keyword evidence="1" id="KW-0472">Membrane</keyword>
<evidence type="ECO:0008006" key="4">
    <source>
        <dbReference type="Google" id="ProtNLM"/>
    </source>
</evidence>
<dbReference type="OrthoDB" id="7930068at2"/>
<evidence type="ECO:0000313" key="2">
    <source>
        <dbReference type="EMBL" id="AGK59860.1"/>
    </source>
</evidence>
<evidence type="ECO:0000313" key="3">
    <source>
        <dbReference type="Proteomes" id="UP000005952"/>
    </source>
</evidence>
<reference evidence="2 3" key="1">
    <citation type="journal article" date="2013" name="Genome Announc.">
        <title>Genome sequences for three denitrifying bacterial strains isolated from a uranium- and nitrate-contaminated subsurface environment.</title>
        <authorList>
            <person name="Venkatramanan R."/>
            <person name="Prakash O."/>
            <person name="Woyke T."/>
            <person name="Chain P."/>
            <person name="Goodwin L.A."/>
            <person name="Watson D."/>
            <person name="Brooks S."/>
            <person name="Kostka J.E."/>
            <person name="Green S.J."/>
        </authorList>
    </citation>
    <scope>NUCLEOTIDE SEQUENCE [LARGE SCALE GENOMIC DNA]</scope>
    <source>
        <strain evidence="2 3">1NES1</strain>
    </source>
</reference>
<dbReference type="HOGENOM" id="CLU_1649830_0_0_5"/>
<keyword evidence="1" id="KW-0812">Transmembrane</keyword>
<dbReference type="AlphaFoldDB" id="N0BI89"/>
<gene>
    <name evidence="2" type="ORF">HYPDE_40958</name>
</gene>
<accession>N0BI89</accession>
<keyword evidence="3" id="KW-1185">Reference proteome</keyword>
<proteinExistence type="predicted"/>
<keyword evidence="1" id="KW-1133">Transmembrane helix</keyword>
<feature type="transmembrane region" description="Helical" evidence="1">
    <location>
        <begin position="124"/>
        <end position="142"/>
    </location>
</feature>
<organism evidence="2 3">
    <name type="scientific">Hyphomicrobium denitrificans 1NES1</name>
    <dbReference type="NCBI Taxonomy" id="670307"/>
    <lineage>
        <taxon>Bacteria</taxon>
        <taxon>Pseudomonadati</taxon>
        <taxon>Pseudomonadota</taxon>
        <taxon>Alphaproteobacteria</taxon>
        <taxon>Hyphomicrobiales</taxon>
        <taxon>Hyphomicrobiaceae</taxon>
        <taxon>Hyphomicrobium</taxon>
    </lineage>
</organism>